<evidence type="ECO:0000256" key="7">
    <source>
        <dbReference type="ARBA" id="ARBA00048201"/>
    </source>
</evidence>
<dbReference type="InterPro" id="IPR036890">
    <property type="entry name" value="HATPase_C_sf"/>
</dbReference>
<evidence type="ECO:0000313" key="11">
    <source>
        <dbReference type="EMBL" id="KAJ1909660.1"/>
    </source>
</evidence>
<dbReference type="Gene3D" id="1.20.140.20">
    <property type="entry name" value="Alpha-ketoacid/pyruvate dehydrogenase kinase, N-terminal domain"/>
    <property type="match status" value="1"/>
</dbReference>
<protein>
    <recommendedName>
        <fullName evidence="8">Protein-serine/threonine kinase</fullName>
        <ecNumber evidence="8">2.7.11.-</ecNumber>
    </recommendedName>
</protein>
<organism evidence="11 12">
    <name type="scientific">Tieghemiomyces parasiticus</name>
    <dbReference type="NCBI Taxonomy" id="78921"/>
    <lineage>
        <taxon>Eukaryota</taxon>
        <taxon>Fungi</taxon>
        <taxon>Fungi incertae sedis</taxon>
        <taxon>Zoopagomycota</taxon>
        <taxon>Kickxellomycotina</taxon>
        <taxon>Dimargaritomycetes</taxon>
        <taxon>Dimargaritales</taxon>
        <taxon>Dimargaritaceae</taxon>
        <taxon>Tieghemiomyces</taxon>
    </lineage>
</organism>
<feature type="region of interest" description="Disordered" evidence="9">
    <location>
        <begin position="290"/>
        <end position="310"/>
    </location>
</feature>
<evidence type="ECO:0000256" key="8">
    <source>
        <dbReference type="RuleBase" id="RU366032"/>
    </source>
</evidence>
<evidence type="ECO:0000256" key="2">
    <source>
        <dbReference type="ARBA" id="ARBA00022679"/>
    </source>
</evidence>
<name>A0A9W7ZK69_9FUNG</name>
<feature type="region of interest" description="Disordered" evidence="9">
    <location>
        <begin position="149"/>
        <end position="179"/>
    </location>
</feature>
<feature type="domain" description="Branched-chain alpha-ketoacid dehydrogenase kinase/Pyruvate dehydrogenase kinase N-terminal" evidence="10">
    <location>
        <begin position="26"/>
        <end position="219"/>
    </location>
</feature>
<dbReference type="EC" id="2.7.11.-" evidence="8"/>
<dbReference type="OrthoDB" id="241648at2759"/>
<dbReference type="GO" id="GO:0004740">
    <property type="term" value="F:pyruvate dehydrogenase (acetyl-transferring) kinase activity"/>
    <property type="evidence" value="ECO:0007669"/>
    <property type="project" value="UniProtKB-EC"/>
</dbReference>
<dbReference type="Gene3D" id="3.30.565.10">
    <property type="entry name" value="Histidine kinase-like ATPase, C-terminal domain"/>
    <property type="match status" value="1"/>
</dbReference>
<dbReference type="InterPro" id="IPR018955">
    <property type="entry name" value="BCDHK/PDK_N"/>
</dbReference>
<evidence type="ECO:0000259" key="10">
    <source>
        <dbReference type="Pfam" id="PF10436"/>
    </source>
</evidence>
<accession>A0A9W7ZK69</accession>
<dbReference type="SUPFAM" id="SSF55874">
    <property type="entry name" value="ATPase domain of HSP90 chaperone/DNA topoisomerase II/histidine kinase"/>
    <property type="match status" value="1"/>
</dbReference>
<evidence type="ECO:0000256" key="1">
    <source>
        <dbReference type="ARBA" id="ARBA00006155"/>
    </source>
</evidence>
<dbReference type="PANTHER" id="PTHR11947">
    <property type="entry name" value="PYRUVATE DEHYDROGENASE KINASE"/>
    <property type="match status" value="1"/>
</dbReference>
<dbReference type="GO" id="GO:0010906">
    <property type="term" value="P:regulation of glucose metabolic process"/>
    <property type="evidence" value="ECO:0007669"/>
    <property type="project" value="TreeGrafter"/>
</dbReference>
<evidence type="ECO:0000256" key="3">
    <source>
        <dbReference type="ARBA" id="ARBA00022741"/>
    </source>
</evidence>
<sequence length="445" mass="49125">MTVASPITRAVPHGALHHFARAKITPVSLDHIYSFGRQALARRHDPARILRVSAQFLHRELPVRVYQNLKVLRAQSWVPLVASSPVLQCLTERYTDDLNLLTSLEVPNDTRTEAKFLQTLRVLQARHQDHMALARRGIEQLRQITSESISAHAEPRVNTTADSTTPGESAPAASIYTGNSEPKVENQLADRFMDDLYTASIGDQLLISEYVFLADHGRNLVRRIQPDQIAQQVIREVQTAARNFKLGPVADIELYAPATQASILHIEPYVANVLFKILYNSVFATMNHHHEQRSRSAAKSTSSATPPPPVRLTIVGGSEDVAFKVSDEAGGLSLSKMGQLWRHTIDDCKGGDGGRARRTHAPHHLSFLGSPLNLPTARLIARYFGGDLSLVSMEGHGTDTYLHLPRRPTFTESLPPSLVEGLDTPASSLTSSAAQWPLVDEILTR</sequence>
<gene>
    <name evidence="11" type="primary">PDK2_4</name>
    <name evidence="11" type="ORF">IWQ60_011049</name>
</gene>
<evidence type="ECO:0000313" key="12">
    <source>
        <dbReference type="Proteomes" id="UP001150569"/>
    </source>
</evidence>
<dbReference type="AlphaFoldDB" id="A0A9W7ZK69"/>
<feature type="compositionally biased region" description="Polar residues" evidence="9">
    <location>
        <begin position="157"/>
        <end position="167"/>
    </location>
</feature>
<comment type="catalytic activity">
    <reaction evidence="7">
        <text>L-seryl-[pyruvate dehydrogenase E1 alpha subunit] + ATP = O-phospho-L-seryl-[pyruvate dehydrogenase E1 alpha subunit] + ADP + H(+)</text>
        <dbReference type="Rhea" id="RHEA:23052"/>
        <dbReference type="Rhea" id="RHEA-COMP:13689"/>
        <dbReference type="Rhea" id="RHEA-COMP:13690"/>
        <dbReference type="ChEBI" id="CHEBI:15378"/>
        <dbReference type="ChEBI" id="CHEBI:29999"/>
        <dbReference type="ChEBI" id="CHEBI:30616"/>
        <dbReference type="ChEBI" id="CHEBI:83421"/>
        <dbReference type="ChEBI" id="CHEBI:456216"/>
        <dbReference type="EC" id="2.7.11.2"/>
    </reaction>
</comment>
<keyword evidence="6 8" id="KW-0496">Mitochondrion</keyword>
<evidence type="ECO:0000256" key="9">
    <source>
        <dbReference type="SAM" id="MobiDB-lite"/>
    </source>
</evidence>
<reference evidence="11" key="1">
    <citation type="submission" date="2022-07" db="EMBL/GenBank/DDBJ databases">
        <title>Phylogenomic reconstructions and comparative analyses of Kickxellomycotina fungi.</title>
        <authorList>
            <person name="Reynolds N.K."/>
            <person name="Stajich J.E."/>
            <person name="Barry K."/>
            <person name="Grigoriev I.V."/>
            <person name="Crous P."/>
            <person name="Smith M.E."/>
        </authorList>
    </citation>
    <scope>NUCLEOTIDE SEQUENCE</scope>
    <source>
        <strain evidence="11">RSA 861</strain>
    </source>
</reference>
<evidence type="ECO:0000256" key="5">
    <source>
        <dbReference type="ARBA" id="ARBA00022840"/>
    </source>
</evidence>
<evidence type="ECO:0000256" key="4">
    <source>
        <dbReference type="ARBA" id="ARBA00022777"/>
    </source>
</evidence>
<keyword evidence="5 8" id="KW-0067">ATP-binding</keyword>
<dbReference type="Pfam" id="PF10436">
    <property type="entry name" value="BCDHK_Adom3"/>
    <property type="match status" value="1"/>
</dbReference>
<keyword evidence="3 8" id="KW-0547">Nucleotide-binding</keyword>
<dbReference type="GO" id="GO:0005524">
    <property type="term" value="F:ATP binding"/>
    <property type="evidence" value="ECO:0007669"/>
    <property type="project" value="UniProtKB-UniRule"/>
</dbReference>
<dbReference type="SUPFAM" id="SSF69012">
    <property type="entry name" value="alpha-ketoacid dehydrogenase kinase, N-terminal domain"/>
    <property type="match status" value="1"/>
</dbReference>
<comment type="similarity">
    <text evidence="1 8">Belongs to the PDK/BCKDK protein kinase family.</text>
</comment>
<dbReference type="GO" id="GO:0005759">
    <property type="term" value="C:mitochondrial matrix"/>
    <property type="evidence" value="ECO:0007669"/>
    <property type="project" value="UniProtKB-SubCell"/>
</dbReference>
<proteinExistence type="inferred from homology"/>
<keyword evidence="2 8" id="KW-0808">Transferase</keyword>
<keyword evidence="4 8" id="KW-0418">Kinase</keyword>
<dbReference type="EMBL" id="JANBPT010001166">
    <property type="protein sequence ID" value="KAJ1909660.1"/>
    <property type="molecule type" value="Genomic_DNA"/>
</dbReference>
<keyword evidence="12" id="KW-1185">Reference proteome</keyword>
<evidence type="ECO:0000256" key="6">
    <source>
        <dbReference type="ARBA" id="ARBA00023128"/>
    </source>
</evidence>
<dbReference type="PANTHER" id="PTHR11947:SF3">
    <property type="entry name" value="[PYRUVATE DEHYDROGENASE (ACETYL-TRANSFERRING)] KINASE, MITOCHONDRIAL"/>
    <property type="match status" value="1"/>
</dbReference>
<dbReference type="InterPro" id="IPR039028">
    <property type="entry name" value="BCKD/PDK"/>
</dbReference>
<feature type="compositionally biased region" description="Low complexity" evidence="9">
    <location>
        <begin position="295"/>
        <end position="304"/>
    </location>
</feature>
<dbReference type="InterPro" id="IPR036784">
    <property type="entry name" value="AK/P_DHK_N_sf"/>
</dbReference>
<comment type="subcellular location">
    <subcellularLocation>
        <location evidence="8">Mitochondrion matrix</location>
    </subcellularLocation>
</comment>
<dbReference type="Proteomes" id="UP001150569">
    <property type="component" value="Unassembled WGS sequence"/>
</dbReference>
<comment type="caution">
    <text evidence="11">The sequence shown here is derived from an EMBL/GenBank/DDBJ whole genome shotgun (WGS) entry which is preliminary data.</text>
</comment>